<dbReference type="EMBL" id="PDKN01000001">
    <property type="protein sequence ID" value="RXJ60585.1"/>
    <property type="molecule type" value="Genomic_DNA"/>
</dbReference>
<keyword evidence="9" id="KW-1185">Reference proteome</keyword>
<dbReference type="OrthoDB" id="9782878at2"/>
<dbReference type="SUPFAM" id="SSF103481">
    <property type="entry name" value="Multidrug resistance efflux transporter EmrE"/>
    <property type="match status" value="1"/>
</dbReference>
<dbReference type="Pfam" id="PF00892">
    <property type="entry name" value="EamA"/>
    <property type="match status" value="2"/>
</dbReference>
<dbReference type="PANTHER" id="PTHR32322">
    <property type="entry name" value="INNER MEMBRANE TRANSPORTER"/>
    <property type="match status" value="1"/>
</dbReference>
<feature type="transmembrane region" description="Helical" evidence="6">
    <location>
        <begin position="213"/>
        <end position="235"/>
    </location>
</feature>
<feature type="transmembrane region" description="Helical" evidence="6">
    <location>
        <begin position="242"/>
        <end position="262"/>
    </location>
</feature>
<feature type="domain" description="EamA" evidence="7">
    <location>
        <begin position="156"/>
        <end position="286"/>
    </location>
</feature>
<feature type="transmembrane region" description="Helical" evidence="6">
    <location>
        <begin position="39"/>
        <end position="57"/>
    </location>
</feature>
<gene>
    <name evidence="8" type="ORF">CRV04_00830</name>
</gene>
<evidence type="ECO:0000259" key="7">
    <source>
        <dbReference type="Pfam" id="PF00892"/>
    </source>
</evidence>
<accession>A0A4Q0XUH5</accession>
<evidence type="ECO:0000256" key="3">
    <source>
        <dbReference type="ARBA" id="ARBA00022692"/>
    </source>
</evidence>
<feature type="transmembrane region" description="Helical" evidence="6">
    <location>
        <begin position="94"/>
        <end position="115"/>
    </location>
</feature>
<dbReference type="RefSeq" id="WP_128994719.1">
    <property type="nucleotide sequence ID" value="NZ_PDKN01000001.1"/>
</dbReference>
<feature type="transmembrane region" description="Helical" evidence="6">
    <location>
        <begin position="127"/>
        <end position="146"/>
    </location>
</feature>
<evidence type="ECO:0000256" key="1">
    <source>
        <dbReference type="ARBA" id="ARBA00004651"/>
    </source>
</evidence>
<reference evidence="8 9" key="1">
    <citation type="submission" date="2017-10" db="EMBL/GenBank/DDBJ databases">
        <title>Genomics of the genus Arcobacter.</title>
        <authorList>
            <person name="Perez-Cataluna A."/>
            <person name="Figueras M.J."/>
        </authorList>
    </citation>
    <scope>NUCLEOTIDE SEQUENCE [LARGE SCALE GENOMIC DNA]</scope>
    <source>
        <strain evidence="8 9">CECT 8987</strain>
    </source>
</reference>
<dbReference type="InterPro" id="IPR050638">
    <property type="entry name" value="AA-Vitamin_Transporters"/>
</dbReference>
<keyword evidence="4 6" id="KW-1133">Transmembrane helix</keyword>
<feature type="transmembrane region" description="Helical" evidence="6">
    <location>
        <begin position="69"/>
        <end position="88"/>
    </location>
</feature>
<evidence type="ECO:0000313" key="8">
    <source>
        <dbReference type="EMBL" id="RXJ60585.1"/>
    </source>
</evidence>
<sequence>MTESNKNIFYILMFLAMLGWGGSWVNIKVLSSYINEYDVMFFRYIITAVTMIPIMLVLRKSFKIDLKSFFIVVVASAILVAYMKYFYLGTKLGTASLGGAFVTTLIPINTFLILAIFGSKKIFKKDYFALALGALGVLTMLNVWSAHLNEVFVIHNLYFILASVLWPLLTITSSKAKKISPIVFTFYMYIVSSFMAIFFMDFTTIAYDTFDSIFYINLFAITIFASTFANTIFFLGIEKLGAANVSSFIFLVPFAAITLSAIFLKENITVSIIIGTIMTIVAVKILNNIKIYKKKNVDLN</sequence>
<comment type="subcellular location">
    <subcellularLocation>
        <location evidence="1">Cell membrane</location>
        <topology evidence="1">Multi-pass membrane protein</topology>
    </subcellularLocation>
</comment>
<feature type="transmembrane region" description="Helical" evidence="6">
    <location>
        <begin position="184"/>
        <end position="207"/>
    </location>
</feature>
<dbReference type="Proteomes" id="UP000290657">
    <property type="component" value="Unassembled WGS sequence"/>
</dbReference>
<evidence type="ECO:0000256" key="5">
    <source>
        <dbReference type="ARBA" id="ARBA00023136"/>
    </source>
</evidence>
<keyword evidence="3 6" id="KW-0812">Transmembrane</keyword>
<feature type="transmembrane region" description="Helical" evidence="6">
    <location>
        <begin position="268"/>
        <end position="286"/>
    </location>
</feature>
<feature type="transmembrane region" description="Helical" evidence="6">
    <location>
        <begin position="7"/>
        <end position="27"/>
    </location>
</feature>
<dbReference type="InterPro" id="IPR000620">
    <property type="entry name" value="EamA_dom"/>
</dbReference>
<feature type="domain" description="EamA" evidence="7">
    <location>
        <begin position="10"/>
        <end position="140"/>
    </location>
</feature>
<evidence type="ECO:0000256" key="2">
    <source>
        <dbReference type="ARBA" id="ARBA00022475"/>
    </source>
</evidence>
<proteinExistence type="predicted"/>
<organism evidence="8 9">
    <name type="scientific">Candidatus Marinarcus aquaticus</name>
    <dbReference type="NCBI Taxonomy" id="2044504"/>
    <lineage>
        <taxon>Bacteria</taxon>
        <taxon>Pseudomonadati</taxon>
        <taxon>Campylobacterota</taxon>
        <taxon>Epsilonproteobacteria</taxon>
        <taxon>Campylobacterales</taxon>
        <taxon>Arcobacteraceae</taxon>
        <taxon>Candidatus Marinarcus</taxon>
    </lineage>
</organism>
<protein>
    <submittedName>
        <fullName evidence="8">EamA family transporter</fullName>
    </submittedName>
</protein>
<dbReference type="GO" id="GO:0005886">
    <property type="term" value="C:plasma membrane"/>
    <property type="evidence" value="ECO:0007669"/>
    <property type="project" value="UniProtKB-SubCell"/>
</dbReference>
<keyword evidence="2" id="KW-1003">Cell membrane</keyword>
<evidence type="ECO:0000256" key="6">
    <source>
        <dbReference type="SAM" id="Phobius"/>
    </source>
</evidence>
<evidence type="ECO:0000313" key="9">
    <source>
        <dbReference type="Proteomes" id="UP000290657"/>
    </source>
</evidence>
<feature type="transmembrane region" description="Helical" evidence="6">
    <location>
        <begin position="152"/>
        <end position="172"/>
    </location>
</feature>
<name>A0A4Q0XUH5_9BACT</name>
<dbReference type="PANTHER" id="PTHR32322:SF18">
    <property type="entry name" value="S-ADENOSYLMETHIONINE_S-ADENOSYLHOMOCYSTEINE TRANSPORTER"/>
    <property type="match status" value="1"/>
</dbReference>
<keyword evidence="5 6" id="KW-0472">Membrane</keyword>
<dbReference type="InterPro" id="IPR037185">
    <property type="entry name" value="EmrE-like"/>
</dbReference>
<comment type="caution">
    <text evidence="8">The sequence shown here is derived from an EMBL/GenBank/DDBJ whole genome shotgun (WGS) entry which is preliminary data.</text>
</comment>
<evidence type="ECO:0000256" key="4">
    <source>
        <dbReference type="ARBA" id="ARBA00022989"/>
    </source>
</evidence>
<dbReference type="AlphaFoldDB" id="A0A4Q0XUH5"/>